<sequence>MIPVILSSRGCATGPGVFGGLALLLCALALSGCFAKEPVVVPVKRAVKVEAVTEFQGHDAVFTGTVRQRQRAELAFEPGGQLVELFVEVGDTVKAGQVLASLDLQPARLRLQQARARLDASQSQAVERASNLLRQQRLFAAGSVSQGVLEQASESDQQAKAERRRAQADLALAQRELERSRLIAPFSGRVVSRRADRYAQVGAGQVVLELESAGDQQVVASLPVEAAAKLQPGDLALAYRADSSQTRFSLVLEGISPRAANGLTQLCIFKVRESSTALPSDLTVLVQLKPQTSPVLSIPERALWVGVDKPYVYVYLPTEQKVVRRPVSIVRVEEGRALLESGLERGEWVVTAGASFITDGQSVSVFQPTTRLIGN</sequence>
<gene>
    <name evidence="5" type="ORF">SAMN05216598_4847</name>
</gene>
<dbReference type="Gene3D" id="2.40.420.20">
    <property type="match status" value="1"/>
</dbReference>
<dbReference type="Gene3D" id="2.40.50.100">
    <property type="match status" value="1"/>
</dbReference>
<evidence type="ECO:0000313" key="6">
    <source>
        <dbReference type="Proteomes" id="UP000199524"/>
    </source>
</evidence>
<dbReference type="RefSeq" id="WP_232000381.1">
    <property type="nucleotide sequence ID" value="NZ_LT629777.1"/>
</dbReference>
<dbReference type="Pfam" id="PF25917">
    <property type="entry name" value="BSH_RND"/>
    <property type="match status" value="1"/>
</dbReference>
<reference evidence="6" key="1">
    <citation type="submission" date="2016-10" db="EMBL/GenBank/DDBJ databases">
        <authorList>
            <person name="Varghese N."/>
            <person name="Submissions S."/>
        </authorList>
    </citation>
    <scope>NUCLEOTIDE SEQUENCE [LARGE SCALE GENOMIC DNA]</scope>
    <source>
        <strain evidence="6">ATCC 23835</strain>
    </source>
</reference>
<dbReference type="InterPro" id="IPR006143">
    <property type="entry name" value="RND_pump_MFP"/>
</dbReference>
<name>A0A1H1Z5H5_9PSED</name>
<dbReference type="EMBL" id="LT629777">
    <property type="protein sequence ID" value="SDT28930.1"/>
    <property type="molecule type" value="Genomic_DNA"/>
</dbReference>
<evidence type="ECO:0000256" key="1">
    <source>
        <dbReference type="ARBA" id="ARBA00009477"/>
    </source>
</evidence>
<accession>A0A1H1Z5H5</accession>
<evidence type="ECO:0000313" key="5">
    <source>
        <dbReference type="EMBL" id="SDT28930.1"/>
    </source>
</evidence>
<dbReference type="Proteomes" id="UP000199524">
    <property type="component" value="Chromosome I"/>
</dbReference>
<protein>
    <submittedName>
        <fullName evidence="5">RND family efflux transporter, MFP subunit</fullName>
    </submittedName>
</protein>
<evidence type="ECO:0000259" key="4">
    <source>
        <dbReference type="Pfam" id="PF25917"/>
    </source>
</evidence>
<dbReference type="Gene3D" id="1.10.287.470">
    <property type="entry name" value="Helix hairpin bin"/>
    <property type="match status" value="1"/>
</dbReference>
<dbReference type="GeneID" id="300209721"/>
<dbReference type="GO" id="GO:1990281">
    <property type="term" value="C:efflux pump complex"/>
    <property type="evidence" value="ECO:0007669"/>
    <property type="project" value="TreeGrafter"/>
</dbReference>
<dbReference type="NCBIfam" id="TIGR01730">
    <property type="entry name" value="RND_mfp"/>
    <property type="match status" value="1"/>
</dbReference>
<evidence type="ECO:0000256" key="2">
    <source>
        <dbReference type="ARBA" id="ARBA00023054"/>
    </source>
</evidence>
<keyword evidence="6" id="KW-1185">Reference proteome</keyword>
<keyword evidence="2 3" id="KW-0175">Coiled coil</keyword>
<feature type="domain" description="Multidrug resistance protein MdtA-like barrel-sandwich hybrid" evidence="4">
    <location>
        <begin position="79"/>
        <end position="205"/>
    </location>
</feature>
<dbReference type="PANTHER" id="PTHR30469:SF15">
    <property type="entry name" value="HLYD FAMILY OF SECRETION PROTEINS"/>
    <property type="match status" value="1"/>
</dbReference>
<dbReference type="AlphaFoldDB" id="A0A1H1Z5H5"/>
<proteinExistence type="inferred from homology"/>
<feature type="coiled-coil region" evidence="3">
    <location>
        <begin position="149"/>
        <end position="183"/>
    </location>
</feature>
<dbReference type="SUPFAM" id="SSF111369">
    <property type="entry name" value="HlyD-like secretion proteins"/>
    <property type="match status" value="1"/>
</dbReference>
<dbReference type="PANTHER" id="PTHR30469">
    <property type="entry name" value="MULTIDRUG RESISTANCE PROTEIN MDTA"/>
    <property type="match status" value="1"/>
</dbReference>
<organism evidence="5 6">
    <name type="scientific">Pseudomonas asplenii</name>
    <dbReference type="NCBI Taxonomy" id="53407"/>
    <lineage>
        <taxon>Bacteria</taxon>
        <taxon>Pseudomonadati</taxon>
        <taxon>Pseudomonadota</taxon>
        <taxon>Gammaproteobacteria</taxon>
        <taxon>Pseudomonadales</taxon>
        <taxon>Pseudomonadaceae</taxon>
        <taxon>Pseudomonas</taxon>
    </lineage>
</organism>
<evidence type="ECO:0000256" key="3">
    <source>
        <dbReference type="SAM" id="Coils"/>
    </source>
</evidence>
<dbReference type="InterPro" id="IPR058625">
    <property type="entry name" value="MdtA-like_BSH"/>
</dbReference>
<dbReference type="Gene3D" id="2.40.30.170">
    <property type="match status" value="1"/>
</dbReference>
<dbReference type="GO" id="GO:0015562">
    <property type="term" value="F:efflux transmembrane transporter activity"/>
    <property type="evidence" value="ECO:0007669"/>
    <property type="project" value="TreeGrafter"/>
</dbReference>
<comment type="similarity">
    <text evidence="1">Belongs to the membrane fusion protein (MFP) (TC 8.A.1) family.</text>
</comment>